<feature type="compositionally biased region" description="Basic and acidic residues" evidence="1">
    <location>
        <begin position="76"/>
        <end position="85"/>
    </location>
</feature>
<protein>
    <recommendedName>
        <fullName evidence="4">Phasin domain-containing protein</fullName>
    </recommendedName>
</protein>
<proteinExistence type="predicted"/>
<dbReference type="STRING" id="349163.Acry_3028"/>
<reference evidence="2 3" key="1">
    <citation type="submission" date="2007-05" db="EMBL/GenBank/DDBJ databases">
        <title>Complete sequence of chromosome of Acidiphilium cryptum JF-5.</title>
        <authorList>
            <consortium name="US DOE Joint Genome Institute"/>
            <person name="Copeland A."/>
            <person name="Lucas S."/>
            <person name="Lapidus A."/>
            <person name="Barry K."/>
            <person name="Detter J.C."/>
            <person name="Glavina del Rio T."/>
            <person name="Hammon N."/>
            <person name="Israni S."/>
            <person name="Dalin E."/>
            <person name="Tice H."/>
            <person name="Pitluck S."/>
            <person name="Sims D."/>
            <person name="Brettin T."/>
            <person name="Bruce D."/>
            <person name="Han C."/>
            <person name="Schmutz J."/>
            <person name="Larimer F."/>
            <person name="Land M."/>
            <person name="Hauser L."/>
            <person name="Kyrpides N."/>
            <person name="Kim E."/>
            <person name="Magnuson T."/>
            <person name="Richardson P."/>
        </authorList>
    </citation>
    <scope>NUCLEOTIDE SEQUENCE [LARGE SCALE GENOMIC DNA]</scope>
    <source>
        <strain evidence="2 3">JF-5</strain>
    </source>
</reference>
<gene>
    <name evidence="2" type="ordered locus">Acry_3028</name>
</gene>
<evidence type="ECO:0000313" key="2">
    <source>
        <dbReference type="EMBL" id="ABQ32218.1"/>
    </source>
</evidence>
<sequence>MTSTLNSKHASEPSGAFLASSFSPVLFETMAGSMMRVAEAEFALMQAIFQAQFGVMEAMLRAGIPSSGGQQPPTAARRETDRTAA</sequence>
<keyword evidence="3" id="KW-1185">Reference proteome</keyword>
<dbReference type="Proteomes" id="UP000000245">
    <property type="component" value="Chromosome"/>
</dbReference>
<name>A5G2Y6_ACICJ</name>
<evidence type="ECO:0008006" key="4">
    <source>
        <dbReference type="Google" id="ProtNLM"/>
    </source>
</evidence>
<dbReference type="HOGENOM" id="CLU_2505222_0_0_5"/>
<dbReference type="RefSeq" id="WP_012040493.1">
    <property type="nucleotide sequence ID" value="NC_009484.1"/>
</dbReference>
<organism evidence="2 3">
    <name type="scientific">Acidiphilium cryptum (strain JF-5)</name>
    <dbReference type="NCBI Taxonomy" id="349163"/>
    <lineage>
        <taxon>Bacteria</taxon>
        <taxon>Pseudomonadati</taxon>
        <taxon>Pseudomonadota</taxon>
        <taxon>Alphaproteobacteria</taxon>
        <taxon>Acetobacterales</taxon>
        <taxon>Acidocellaceae</taxon>
        <taxon>Acidiphilium</taxon>
    </lineage>
</organism>
<dbReference type="AlphaFoldDB" id="A5G2Y6"/>
<evidence type="ECO:0000256" key="1">
    <source>
        <dbReference type="SAM" id="MobiDB-lite"/>
    </source>
</evidence>
<dbReference type="KEGG" id="acr:Acry_3028"/>
<feature type="region of interest" description="Disordered" evidence="1">
    <location>
        <begin position="63"/>
        <end position="85"/>
    </location>
</feature>
<dbReference type="EMBL" id="CP000697">
    <property type="protein sequence ID" value="ABQ32218.1"/>
    <property type="molecule type" value="Genomic_DNA"/>
</dbReference>
<accession>A5G2Y6</accession>
<evidence type="ECO:0000313" key="3">
    <source>
        <dbReference type="Proteomes" id="UP000000245"/>
    </source>
</evidence>